<organism evidence="1 2">
    <name type="scientific">Linum trigynum</name>
    <dbReference type="NCBI Taxonomy" id="586398"/>
    <lineage>
        <taxon>Eukaryota</taxon>
        <taxon>Viridiplantae</taxon>
        <taxon>Streptophyta</taxon>
        <taxon>Embryophyta</taxon>
        <taxon>Tracheophyta</taxon>
        <taxon>Spermatophyta</taxon>
        <taxon>Magnoliopsida</taxon>
        <taxon>eudicotyledons</taxon>
        <taxon>Gunneridae</taxon>
        <taxon>Pentapetalae</taxon>
        <taxon>rosids</taxon>
        <taxon>fabids</taxon>
        <taxon>Malpighiales</taxon>
        <taxon>Linaceae</taxon>
        <taxon>Linum</taxon>
    </lineage>
</organism>
<keyword evidence="2" id="KW-1185">Reference proteome</keyword>
<protein>
    <submittedName>
        <fullName evidence="1">Uncharacterized protein</fullName>
    </submittedName>
</protein>
<sequence>MWCCLLSLHDRVYYELVVEFYSTFDHTETTDLKNNEAIKFRLGGEYHSMSYHEFAATFNLGPTTLMTSTSRSPTRLVSLSRPATASLLGHLLTPLLRISPPVRRRPACCKPSIISSTTY</sequence>
<gene>
    <name evidence="1" type="ORF">LTRI10_LOCUS22742</name>
</gene>
<name>A0AAV2E668_9ROSI</name>
<dbReference type="EMBL" id="OZ034817">
    <property type="protein sequence ID" value="CAL1381360.1"/>
    <property type="molecule type" value="Genomic_DNA"/>
</dbReference>
<proteinExistence type="predicted"/>
<reference evidence="1 2" key="1">
    <citation type="submission" date="2024-04" db="EMBL/GenBank/DDBJ databases">
        <authorList>
            <person name="Fracassetti M."/>
        </authorList>
    </citation>
    <scope>NUCLEOTIDE SEQUENCE [LARGE SCALE GENOMIC DNA]</scope>
</reference>
<dbReference type="Proteomes" id="UP001497516">
    <property type="component" value="Chromosome 4"/>
</dbReference>
<evidence type="ECO:0000313" key="1">
    <source>
        <dbReference type="EMBL" id="CAL1381360.1"/>
    </source>
</evidence>
<evidence type="ECO:0000313" key="2">
    <source>
        <dbReference type="Proteomes" id="UP001497516"/>
    </source>
</evidence>
<dbReference type="AlphaFoldDB" id="A0AAV2E668"/>
<accession>A0AAV2E668</accession>